<keyword evidence="1" id="KW-0812">Transmembrane</keyword>
<proteinExistence type="predicted"/>
<gene>
    <name evidence="3" type="primary">LOC104609196</name>
</gene>
<protein>
    <submittedName>
        <fullName evidence="3">ABC transporter C family member 13-like</fullName>
    </submittedName>
</protein>
<dbReference type="STRING" id="4432.A0A1U8AZN7"/>
<dbReference type="OMA" id="WAICCAY"/>
<dbReference type="AlphaFoldDB" id="A0A1U8AZN7"/>
<evidence type="ECO:0000313" key="2">
    <source>
        <dbReference type="Proteomes" id="UP000189703"/>
    </source>
</evidence>
<feature type="non-terminal residue" evidence="3">
    <location>
        <position position="322"/>
    </location>
</feature>
<keyword evidence="2" id="KW-1185">Reference proteome</keyword>
<keyword evidence="1" id="KW-0472">Membrane</keyword>
<sequence length="322" mass="37037">MEFMKLVCPKSPIVWDGNGFSECFENMVLGFCANAVTVVMIVVLGFTGRNARRSSRITEMCFVEKLFLTFIPAFGALLSFCDMVFLLKKVLQGKHTIYHEWFFRCSQLLTWATIILFSKCENWFFIFCDRVLCFWWIARPLFGIPHLHTVFSSLEVIQCLKESCSMVIDIIFGLFVNIIRVMQSSYKSRNCGSLEENLISSALDSEEGHLRHFETIHNYWHLLTFKSISPVMDRGVTKQLDFEDLVQLPTELNPSSCHSTLRSCWVAEQCKNSSQPSLFKAICCAYGWPYFRLGLLKVLNDCIGFVGPLLLNKLIWFLQKGA</sequence>
<dbReference type="GeneID" id="104609196"/>
<organism evidence="2 3">
    <name type="scientific">Nelumbo nucifera</name>
    <name type="common">Sacred lotus</name>
    <dbReference type="NCBI Taxonomy" id="4432"/>
    <lineage>
        <taxon>Eukaryota</taxon>
        <taxon>Viridiplantae</taxon>
        <taxon>Streptophyta</taxon>
        <taxon>Embryophyta</taxon>
        <taxon>Tracheophyta</taxon>
        <taxon>Spermatophyta</taxon>
        <taxon>Magnoliopsida</taxon>
        <taxon>Proteales</taxon>
        <taxon>Nelumbonaceae</taxon>
        <taxon>Nelumbo</taxon>
    </lineage>
</organism>
<dbReference type="InParanoid" id="A0A1U8AZN7"/>
<keyword evidence="1" id="KW-1133">Transmembrane helix</keyword>
<evidence type="ECO:0000256" key="1">
    <source>
        <dbReference type="SAM" id="Phobius"/>
    </source>
</evidence>
<feature type="transmembrane region" description="Helical" evidence="1">
    <location>
        <begin position="66"/>
        <end position="87"/>
    </location>
</feature>
<accession>A0A1U8AZN7</accession>
<dbReference type="KEGG" id="nnu:104609196"/>
<dbReference type="Proteomes" id="UP000189703">
    <property type="component" value="Unplaced"/>
</dbReference>
<dbReference type="RefSeq" id="XP_010273753.1">
    <property type="nucleotide sequence ID" value="XM_010275451.1"/>
</dbReference>
<reference evidence="3" key="1">
    <citation type="submission" date="2025-08" db="UniProtKB">
        <authorList>
            <consortium name="RefSeq"/>
        </authorList>
    </citation>
    <scope>IDENTIFICATION</scope>
</reference>
<dbReference type="OrthoDB" id="1921539at2759"/>
<name>A0A1U8AZN7_NELNU</name>
<evidence type="ECO:0000313" key="3">
    <source>
        <dbReference type="RefSeq" id="XP_010273753.1"/>
    </source>
</evidence>
<feature type="transmembrane region" description="Helical" evidence="1">
    <location>
        <begin position="27"/>
        <end position="46"/>
    </location>
</feature>
<dbReference type="eggNOG" id="KOG0054">
    <property type="taxonomic scope" value="Eukaryota"/>
</dbReference>